<proteinExistence type="predicted"/>
<protein>
    <submittedName>
        <fullName evidence="2">Uncharacterized protein</fullName>
    </submittedName>
</protein>
<reference evidence="2" key="1">
    <citation type="submission" date="2020-03" db="EMBL/GenBank/DDBJ databases">
        <title>The deep terrestrial virosphere.</title>
        <authorList>
            <person name="Holmfeldt K."/>
            <person name="Nilsson E."/>
            <person name="Simone D."/>
            <person name="Lopez-Fernandez M."/>
            <person name="Wu X."/>
            <person name="de Brujin I."/>
            <person name="Lundin D."/>
            <person name="Andersson A."/>
            <person name="Bertilsson S."/>
            <person name="Dopson M."/>
        </authorList>
    </citation>
    <scope>NUCLEOTIDE SEQUENCE</scope>
    <source>
        <strain evidence="2">MM415A02750</strain>
        <strain evidence="1">MM415B01880</strain>
    </source>
</reference>
<dbReference type="AlphaFoldDB" id="A0A6M3JQV8"/>
<dbReference type="EMBL" id="MT141953">
    <property type="protein sequence ID" value="QJA72474.1"/>
    <property type="molecule type" value="Genomic_DNA"/>
</dbReference>
<evidence type="ECO:0000313" key="1">
    <source>
        <dbReference type="EMBL" id="QJA56335.1"/>
    </source>
</evidence>
<evidence type="ECO:0000313" key="2">
    <source>
        <dbReference type="EMBL" id="QJA72474.1"/>
    </source>
</evidence>
<sequence length="82" mass="10018">MWFVRPRKYEYVCQMIEEARKSNERLRLEVQALNRHAKENRVLRYRLDKAFRLITPEQRAKILEETEGDQCNEESLTNVSYQ</sequence>
<dbReference type="EMBL" id="MT141212">
    <property type="protein sequence ID" value="QJA56335.1"/>
    <property type="molecule type" value="Genomic_DNA"/>
</dbReference>
<accession>A0A6M3JQV8</accession>
<name>A0A6M3JQV8_9ZZZZ</name>
<organism evidence="2">
    <name type="scientific">viral metagenome</name>
    <dbReference type="NCBI Taxonomy" id="1070528"/>
    <lineage>
        <taxon>unclassified sequences</taxon>
        <taxon>metagenomes</taxon>
        <taxon>organismal metagenomes</taxon>
    </lineage>
</organism>
<gene>
    <name evidence="2" type="ORF">MM415A02750_0013</name>
    <name evidence="1" type="ORF">MM415B01880_0013</name>
</gene>